<dbReference type="InterPro" id="IPR050217">
    <property type="entry name" value="Peroxiredoxin"/>
</dbReference>
<gene>
    <name evidence="5" type="ORF">SAMN02746098_04624</name>
</gene>
<sequence length="133" mass="14936">MAAQQKTFQKLGVQVLAISTDSVYSHKIFAETSPSARTINYPLLSDRSHFITNQYGVLRTDLGISYRATFIISPDRQVKYTSLYPPEVGRNVAEIIRVIQGLMYEETTGLGVPAYWQPGMTGILKDFKFIGKI</sequence>
<evidence type="ECO:0000259" key="4">
    <source>
        <dbReference type="Pfam" id="PF00578"/>
    </source>
</evidence>
<protein>
    <submittedName>
        <fullName evidence="5">Peroxiredoxin (Alkyl hydroperoxide reductase subunit C)</fullName>
    </submittedName>
</protein>
<dbReference type="Gene3D" id="3.40.30.10">
    <property type="entry name" value="Glutaredoxin"/>
    <property type="match status" value="1"/>
</dbReference>
<dbReference type="InterPro" id="IPR036249">
    <property type="entry name" value="Thioredoxin-like_sf"/>
</dbReference>
<dbReference type="GO" id="GO:0005829">
    <property type="term" value="C:cytosol"/>
    <property type="evidence" value="ECO:0007669"/>
    <property type="project" value="TreeGrafter"/>
</dbReference>
<dbReference type="Proteomes" id="UP000183954">
    <property type="component" value="Unassembled WGS sequence"/>
</dbReference>
<dbReference type="GO" id="GO:0033554">
    <property type="term" value="P:cellular response to stress"/>
    <property type="evidence" value="ECO:0007669"/>
    <property type="project" value="TreeGrafter"/>
</dbReference>
<dbReference type="GO" id="GO:0042744">
    <property type="term" value="P:hydrogen peroxide catabolic process"/>
    <property type="evidence" value="ECO:0007669"/>
    <property type="project" value="TreeGrafter"/>
</dbReference>
<feature type="domain" description="Alkyl hydroperoxide reductase subunit C/ Thiol specific antioxidant" evidence="4">
    <location>
        <begin position="1"/>
        <end position="80"/>
    </location>
</feature>
<accession>A0A1M6DY11</accession>
<evidence type="ECO:0000256" key="1">
    <source>
        <dbReference type="ARBA" id="ARBA00009796"/>
    </source>
</evidence>
<dbReference type="GO" id="GO:0008379">
    <property type="term" value="F:thioredoxin peroxidase activity"/>
    <property type="evidence" value="ECO:0007669"/>
    <property type="project" value="TreeGrafter"/>
</dbReference>
<dbReference type="GO" id="GO:0006979">
    <property type="term" value="P:response to oxidative stress"/>
    <property type="evidence" value="ECO:0007669"/>
    <property type="project" value="TreeGrafter"/>
</dbReference>
<dbReference type="Pfam" id="PF00578">
    <property type="entry name" value="AhpC-TSA"/>
    <property type="match status" value="1"/>
</dbReference>
<evidence type="ECO:0000313" key="6">
    <source>
        <dbReference type="Proteomes" id="UP000183954"/>
    </source>
</evidence>
<comment type="function">
    <text evidence="3">Thiol-specific peroxidase that catalyzes the reduction of hydrogen peroxide and organic hydroperoxides to water and alcohols, respectively. Plays a role in cell protection against oxidative stress by detoxifying peroxides.</text>
</comment>
<evidence type="ECO:0000256" key="3">
    <source>
        <dbReference type="ARBA" id="ARBA00037420"/>
    </source>
</evidence>
<dbReference type="STRING" id="1121420.SAMN02746098_04624"/>
<dbReference type="GO" id="GO:0045454">
    <property type="term" value="P:cell redox homeostasis"/>
    <property type="evidence" value="ECO:0007669"/>
    <property type="project" value="TreeGrafter"/>
</dbReference>
<proteinExistence type="inferred from homology"/>
<organism evidence="5 6">
    <name type="scientific">Desulfosporosinus lacus DSM 15449</name>
    <dbReference type="NCBI Taxonomy" id="1121420"/>
    <lineage>
        <taxon>Bacteria</taxon>
        <taxon>Bacillati</taxon>
        <taxon>Bacillota</taxon>
        <taxon>Clostridia</taxon>
        <taxon>Eubacteriales</taxon>
        <taxon>Desulfitobacteriaceae</taxon>
        <taxon>Desulfosporosinus</taxon>
    </lineage>
</organism>
<keyword evidence="6" id="KW-1185">Reference proteome</keyword>
<keyword evidence="2" id="KW-0560">Oxidoreductase</keyword>
<reference evidence="6" key="1">
    <citation type="submission" date="2016-11" db="EMBL/GenBank/DDBJ databases">
        <authorList>
            <person name="Varghese N."/>
            <person name="Submissions S."/>
        </authorList>
    </citation>
    <scope>NUCLEOTIDE SEQUENCE [LARGE SCALE GENOMIC DNA]</scope>
    <source>
        <strain evidence="6">DSM 15449</strain>
    </source>
</reference>
<dbReference type="EMBL" id="FQXJ01000025">
    <property type="protein sequence ID" value="SHI78092.1"/>
    <property type="molecule type" value="Genomic_DNA"/>
</dbReference>
<dbReference type="InterPro" id="IPR000866">
    <property type="entry name" value="AhpC/TSA"/>
</dbReference>
<name>A0A1M6DY11_9FIRM</name>
<dbReference type="AlphaFoldDB" id="A0A1M6DY11"/>
<evidence type="ECO:0000256" key="2">
    <source>
        <dbReference type="ARBA" id="ARBA00023002"/>
    </source>
</evidence>
<dbReference type="SUPFAM" id="SSF52833">
    <property type="entry name" value="Thioredoxin-like"/>
    <property type="match status" value="1"/>
</dbReference>
<dbReference type="PANTHER" id="PTHR10681">
    <property type="entry name" value="THIOREDOXIN PEROXIDASE"/>
    <property type="match status" value="1"/>
</dbReference>
<comment type="similarity">
    <text evidence="1">Belongs to the peroxiredoxin family. AhpC/Prx1 subfamily.</text>
</comment>
<dbReference type="PANTHER" id="PTHR10681:SF128">
    <property type="entry name" value="THIOREDOXIN-DEPENDENT PEROXIDE REDUCTASE, MITOCHONDRIAL"/>
    <property type="match status" value="1"/>
</dbReference>
<evidence type="ECO:0000313" key="5">
    <source>
        <dbReference type="EMBL" id="SHI78092.1"/>
    </source>
</evidence>